<accession>A0A9P8TYS0</accession>
<proteinExistence type="predicted"/>
<dbReference type="InterPro" id="IPR036812">
    <property type="entry name" value="NAD(P)_OxRdtase_dom_sf"/>
</dbReference>
<dbReference type="Proteomes" id="UP000827724">
    <property type="component" value="Unassembled WGS sequence"/>
</dbReference>
<dbReference type="AlphaFoldDB" id="A0A9P8TYS0"/>
<dbReference type="CDD" id="cd19071">
    <property type="entry name" value="AKR_AKR1-5-like"/>
    <property type="match status" value="1"/>
</dbReference>
<dbReference type="Gene3D" id="3.20.20.100">
    <property type="entry name" value="NADP-dependent oxidoreductase domain"/>
    <property type="match status" value="1"/>
</dbReference>
<keyword evidence="1" id="KW-0560">Oxidoreductase</keyword>
<evidence type="ECO:0000313" key="3">
    <source>
        <dbReference type="EMBL" id="KAH6610144.1"/>
    </source>
</evidence>
<protein>
    <submittedName>
        <fullName evidence="3">Nadp-dependent oxidoreductase domain</fullName>
    </submittedName>
</protein>
<dbReference type="OrthoDB" id="5357513at2759"/>
<dbReference type="PANTHER" id="PTHR11732">
    <property type="entry name" value="ALDO/KETO REDUCTASE"/>
    <property type="match status" value="1"/>
</dbReference>
<dbReference type="InterPro" id="IPR023210">
    <property type="entry name" value="NADP_OxRdtase_dom"/>
</dbReference>
<evidence type="ECO:0000259" key="2">
    <source>
        <dbReference type="Pfam" id="PF00248"/>
    </source>
</evidence>
<name>A0A9P8TYS0_9HYPO</name>
<dbReference type="SUPFAM" id="SSF51430">
    <property type="entry name" value="NAD(P)-linked oxidoreductase"/>
    <property type="match status" value="1"/>
</dbReference>
<evidence type="ECO:0000313" key="4">
    <source>
        <dbReference type="Proteomes" id="UP000827724"/>
    </source>
</evidence>
<evidence type="ECO:0000256" key="1">
    <source>
        <dbReference type="ARBA" id="ARBA00023002"/>
    </source>
</evidence>
<gene>
    <name evidence="3" type="ORF">Trco_000164</name>
</gene>
<dbReference type="EMBL" id="JAIWOZ010000001">
    <property type="protein sequence ID" value="KAH6610144.1"/>
    <property type="molecule type" value="Genomic_DNA"/>
</dbReference>
<reference evidence="3" key="1">
    <citation type="submission" date="2021-08" db="EMBL/GenBank/DDBJ databases">
        <title>Chromosome-Level Trichoderma cornu-damae using Hi-C Data.</title>
        <authorList>
            <person name="Kim C.S."/>
        </authorList>
    </citation>
    <scope>NUCLEOTIDE SEQUENCE</scope>
    <source>
        <strain evidence="3">KA19-0412C</strain>
    </source>
</reference>
<organism evidence="3 4">
    <name type="scientific">Trichoderma cornu-damae</name>
    <dbReference type="NCBI Taxonomy" id="654480"/>
    <lineage>
        <taxon>Eukaryota</taxon>
        <taxon>Fungi</taxon>
        <taxon>Dikarya</taxon>
        <taxon>Ascomycota</taxon>
        <taxon>Pezizomycotina</taxon>
        <taxon>Sordariomycetes</taxon>
        <taxon>Hypocreomycetidae</taxon>
        <taxon>Hypocreales</taxon>
        <taxon>Hypocreaceae</taxon>
        <taxon>Trichoderma</taxon>
    </lineage>
</organism>
<dbReference type="InterPro" id="IPR020471">
    <property type="entry name" value="AKR"/>
</dbReference>
<feature type="domain" description="NADP-dependent oxidoreductase" evidence="2">
    <location>
        <begin position="37"/>
        <end position="221"/>
    </location>
</feature>
<sequence length="316" mass="34656">MAHPSIGAQASRLARDLPVGISTASARIPKLVYGTAWKKDRTADLVYLALKTGFRAIDTAAQPKHYDERGVGAAVKRATGEGIIKREDLFIQTKFTSPTGQNHITPYDLDAPLASQVHQSVQSSLENFTVGGGQEAYLDSLVLHSPMDTMQETIAVWKTLETYTPHKIRHLGISNTTLPILETLCNDMTVKPAVVQNRFHNRTGYETELRAFCREQKIVFQSFWTLTANRHLIQCSPVRMVAQKAGVGAAVAYYSMVLGLEGTAILDGTTSQEHMTEDLQGIEAVGIWAEGEGASDWASALRSFRELIGESQASEH</sequence>
<dbReference type="Pfam" id="PF00248">
    <property type="entry name" value="Aldo_ket_red"/>
    <property type="match status" value="1"/>
</dbReference>
<dbReference type="GO" id="GO:0016491">
    <property type="term" value="F:oxidoreductase activity"/>
    <property type="evidence" value="ECO:0007669"/>
    <property type="project" value="UniProtKB-KW"/>
</dbReference>
<comment type="caution">
    <text evidence="3">The sequence shown here is derived from an EMBL/GenBank/DDBJ whole genome shotgun (WGS) entry which is preliminary data.</text>
</comment>
<keyword evidence="4" id="KW-1185">Reference proteome</keyword>